<organism evidence="1 2">
    <name type="scientific">Flavonifractor plautii 1_3_50AFAA</name>
    <dbReference type="NCBI Taxonomy" id="742738"/>
    <lineage>
        <taxon>Bacteria</taxon>
        <taxon>Bacillati</taxon>
        <taxon>Bacillota</taxon>
        <taxon>Clostridia</taxon>
        <taxon>Eubacteriales</taxon>
        <taxon>Oscillospiraceae</taxon>
        <taxon>Flavonifractor</taxon>
    </lineage>
</organism>
<dbReference type="RefSeq" id="WP_044940761.1">
    <property type="nucleotide sequence ID" value="NZ_KN174163.1"/>
</dbReference>
<reference evidence="1 2" key="1">
    <citation type="submission" date="2011-08" db="EMBL/GenBank/DDBJ databases">
        <title>The Genome Sequence of Clostridium orbiscindens 1_3_50AFAA.</title>
        <authorList>
            <consortium name="The Broad Institute Genome Sequencing Platform"/>
            <person name="Earl A."/>
            <person name="Ward D."/>
            <person name="Feldgarden M."/>
            <person name="Gevers D."/>
            <person name="Daigneault M."/>
            <person name="Strauss J."/>
            <person name="Allen-Vercoe E."/>
            <person name="Young S.K."/>
            <person name="Zeng Q."/>
            <person name="Gargeya S."/>
            <person name="Fitzgerald M."/>
            <person name="Haas B."/>
            <person name="Abouelleil A."/>
            <person name="Alvarado L."/>
            <person name="Arachchi H.M."/>
            <person name="Berlin A."/>
            <person name="Brown A."/>
            <person name="Chapman S.B."/>
            <person name="Chen Z."/>
            <person name="Dunbar C."/>
            <person name="Freedman E."/>
            <person name="Gearin G."/>
            <person name="Gellesch M."/>
            <person name="Goldberg J."/>
            <person name="Griggs A."/>
            <person name="Gujja S."/>
            <person name="Heiman D."/>
            <person name="Howarth C."/>
            <person name="Larson L."/>
            <person name="Lui A."/>
            <person name="MacDonald P.J.P."/>
            <person name="Montmayeur A."/>
            <person name="Murphy C."/>
            <person name="Neiman D."/>
            <person name="Pearson M."/>
            <person name="Priest M."/>
            <person name="Roberts A."/>
            <person name="Saif S."/>
            <person name="Shea T."/>
            <person name="Shenoy N."/>
            <person name="Sisk P."/>
            <person name="Stolte C."/>
            <person name="Sykes S."/>
            <person name="Wortman J."/>
            <person name="Nusbaum C."/>
            <person name="Birren B."/>
        </authorList>
    </citation>
    <scope>NUCLEOTIDE SEQUENCE [LARGE SCALE GENOMIC DNA]</scope>
    <source>
        <strain evidence="1 2">1_3_50AFAA</strain>
    </source>
</reference>
<dbReference type="PATRIC" id="fig|742738.3.peg.1844"/>
<dbReference type="EMBL" id="ADLO01000056">
    <property type="protein sequence ID" value="KGF55481.1"/>
    <property type="molecule type" value="Genomic_DNA"/>
</dbReference>
<dbReference type="Proteomes" id="UP000029585">
    <property type="component" value="Unassembled WGS sequence"/>
</dbReference>
<name>A0A096B8X4_FLAPL</name>
<protein>
    <submittedName>
        <fullName evidence="1">Uncharacterized protein</fullName>
    </submittedName>
</protein>
<comment type="caution">
    <text evidence="1">The sequence shown here is derived from an EMBL/GenBank/DDBJ whole genome shotgun (WGS) entry which is preliminary data.</text>
</comment>
<dbReference type="HOGENOM" id="CLU_1649966_0_0_9"/>
<evidence type="ECO:0000313" key="1">
    <source>
        <dbReference type="EMBL" id="KGF55481.1"/>
    </source>
</evidence>
<accession>A0A096B8X4</accession>
<dbReference type="eggNOG" id="ENOG502ZC08">
    <property type="taxonomic scope" value="Bacteria"/>
</dbReference>
<keyword evidence="2" id="KW-1185">Reference proteome</keyword>
<proteinExistence type="predicted"/>
<dbReference type="AlphaFoldDB" id="A0A096B8X4"/>
<evidence type="ECO:0000313" key="2">
    <source>
        <dbReference type="Proteomes" id="UP000029585"/>
    </source>
</evidence>
<gene>
    <name evidence="1" type="ORF">HMPREF9460_01794</name>
</gene>
<sequence length="160" mass="19244">MRKTSFEYHIHGYRYAPESFHIYKGLPGQEKTELPLSDEQRYQMGYLYLTQGIKSAVDYVKHIERERERKCRLYMTYGFMLKENPRSYVYCADLRCRENDPLAVRLHTLRAFREHLAQSGGRIEQSVECELDGRYRPIHTRKNYVTADFDRPIVVWLNIR</sequence>